<dbReference type="PANTHER" id="PTHR11132">
    <property type="entry name" value="SOLUTE CARRIER FAMILY 35"/>
    <property type="match status" value="1"/>
</dbReference>
<dbReference type="InterPro" id="IPR004853">
    <property type="entry name" value="Sugar_P_trans_dom"/>
</dbReference>
<dbReference type="EMBL" id="UYRU01044405">
    <property type="protein sequence ID" value="VDK86366.1"/>
    <property type="molecule type" value="Genomic_DNA"/>
</dbReference>
<evidence type="ECO:0000256" key="3">
    <source>
        <dbReference type="ARBA" id="ARBA00022989"/>
    </source>
</evidence>
<feature type="transmembrane region" description="Helical" evidence="5">
    <location>
        <begin position="56"/>
        <end position="76"/>
    </location>
</feature>
<dbReference type="AlphaFoldDB" id="A0A3P6TDY8"/>
<organism evidence="7 8">
    <name type="scientific">Dibothriocephalus latus</name>
    <name type="common">Fish tapeworm</name>
    <name type="synonym">Diphyllobothrium latum</name>
    <dbReference type="NCBI Taxonomy" id="60516"/>
    <lineage>
        <taxon>Eukaryota</taxon>
        <taxon>Metazoa</taxon>
        <taxon>Spiralia</taxon>
        <taxon>Lophotrochozoa</taxon>
        <taxon>Platyhelminthes</taxon>
        <taxon>Cestoda</taxon>
        <taxon>Eucestoda</taxon>
        <taxon>Diphyllobothriidea</taxon>
        <taxon>Diphyllobothriidae</taxon>
        <taxon>Dibothriocephalus</taxon>
    </lineage>
</organism>
<feature type="transmembrane region" description="Helical" evidence="5">
    <location>
        <begin position="107"/>
        <end position="129"/>
    </location>
</feature>
<sequence>MCGGLSYASHLFPSRLSFSAIDFSFGTALKILPLTVVFFAMIVCNNFCLKYLDVSFYFVARSLTTVFNVILTYAVLKKTTTLKALLCCGVIILGYITSVLEENGMGSLSVSGLIFGVSASFAVALFAIMTSKGLAHVGGNIWKLTFYNNLNSSLLFIVGILLTGEYKEFMYLPPFFSLMSLLFWSTMLVSGVFGFAISYVTSWQIQVTSPLTHNISGTAKAAAQTLLAALIALDFKSPLWWVGNCLVVAGSMAYAYVRHKLSMEAEQANAGDLKRVTTA</sequence>
<keyword evidence="2 5" id="KW-0812">Transmembrane</keyword>
<reference evidence="7 8" key="1">
    <citation type="submission" date="2018-11" db="EMBL/GenBank/DDBJ databases">
        <authorList>
            <consortium name="Pathogen Informatics"/>
        </authorList>
    </citation>
    <scope>NUCLEOTIDE SEQUENCE [LARGE SCALE GENOMIC DNA]</scope>
</reference>
<evidence type="ECO:0000256" key="4">
    <source>
        <dbReference type="ARBA" id="ARBA00023136"/>
    </source>
</evidence>
<feature type="transmembrane region" description="Helical" evidence="5">
    <location>
        <begin position="239"/>
        <end position="257"/>
    </location>
</feature>
<evidence type="ECO:0000313" key="7">
    <source>
        <dbReference type="EMBL" id="VDK86366.1"/>
    </source>
</evidence>
<evidence type="ECO:0000256" key="5">
    <source>
        <dbReference type="SAM" id="Phobius"/>
    </source>
</evidence>
<name>A0A3P6TDY8_DIBLA</name>
<dbReference type="InterPro" id="IPR037185">
    <property type="entry name" value="EmrE-like"/>
</dbReference>
<feature type="transmembrane region" description="Helical" evidence="5">
    <location>
        <begin position="175"/>
        <end position="200"/>
    </location>
</feature>
<dbReference type="SUPFAM" id="SSF103481">
    <property type="entry name" value="Multidrug resistance efflux transporter EmrE"/>
    <property type="match status" value="1"/>
</dbReference>
<proteinExistence type="predicted"/>
<dbReference type="InterPro" id="IPR050186">
    <property type="entry name" value="TPT_transporter"/>
</dbReference>
<evidence type="ECO:0000256" key="2">
    <source>
        <dbReference type="ARBA" id="ARBA00022692"/>
    </source>
</evidence>
<evidence type="ECO:0000313" key="8">
    <source>
        <dbReference type="Proteomes" id="UP000281553"/>
    </source>
</evidence>
<dbReference type="Proteomes" id="UP000281553">
    <property type="component" value="Unassembled WGS sequence"/>
</dbReference>
<dbReference type="OrthoDB" id="5547497at2759"/>
<dbReference type="GO" id="GO:0016020">
    <property type="term" value="C:membrane"/>
    <property type="evidence" value="ECO:0007669"/>
    <property type="project" value="UniProtKB-SubCell"/>
</dbReference>
<feature type="domain" description="Sugar phosphate transporter" evidence="6">
    <location>
        <begin position="26"/>
        <end position="254"/>
    </location>
</feature>
<feature type="transmembrane region" description="Helical" evidence="5">
    <location>
        <begin position="141"/>
        <end position="163"/>
    </location>
</feature>
<keyword evidence="4 5" id="KW-0472">Membrane</keyword>
<accession>A0A3P6TDY8</accession>
<feature type="transmembrane region" description="Helical" evidence="5">
    <location>
        <begin position="20"/>
        <end position="44"/>
    </location>
</feature>
<gene>
    <name evidence="7" type="ORF">DILT_LOCUS3872</name>
</gene>
<evidence type="ECO:0000256" key="1">
    <source>
        <dbReference type="ARBA" id="ARBA00004141"/>
    </source>
</evidence>
<keyword evidence="8" id="KW-1185">Reference proteome</keyword>
<protein>
    <recommendedName>
        <fullName evidence="6">Sugar phosphate transporter domain-containing protein</fullName>
    </recommendedName>
</protein>
<feature type="transmembrane region" description="Helical" evidence="5">
    <location>
        <begin position="82"/>
        <end position="100"/>
    </location>
</feature>
<evidence type="ECO:0000259" key="6">
    <source>
        <dbReference type="Pfam" id="PF03151"/>
    </source>
</evidence>
<comment type="subcellular location">
    <subcellularLocation>
        <location evidence="1">Membrane</location>
        <topology evidence="1">Multi-pass membrane protein</topology>
    </subcellularLocation>
</comment>
<dbReference type="Pfam" id="PF03151">
    <property type="entry name" value="TPT"/>
    <property type="match status" value="1"/>
</dbReference>
<keyword evidence="3 5" id="KW-1133">Transmembrane helix</keyword>